<dbReference type="EMBL" id="FJ456945">
    <property type="protein sequence ID" value="ACJ69491.1"/>
    <property type="molecule type" value="Genomic_DNA"/>
</dbReference>
<reference evidence="12" key="1">
    <citation type="journal article" date="2009" name="BMC Evol. Biol.">
        <title>Phylogenetic analysis of the true water bugs (Insecta: Hemiptera: Heteroptera: Nepomorpha): evidence from mitochondrial genomes.</title>
        <authorList>
            <person name="Hua J."/>
            <person name="Li M."/>
            <person name="Dong P."/>
            <person name="Cui Y."/>
            <person name="Xie Q."/>
            <person name="Bu W."/>
        </authorList>
    </citation>
    <scope>NUCLEOTIDE SEQUENCE</scope>
    <source>
        <strain evidence="12">NKMT020</strain>
    </source>
</reference>
<keyword evidence="5" id="KW-1278">Translocase</keyword>
<evidence type="ECO:0000256" key="3">
    <source>
        <dbReference type="ARBA" id="ARBA00016612"/>
    </source>
</evidence>
<feature type="transmembrane region" description="Helical" evidence="11">
    <location>
        <begin position="6"/>
        <end position="23"/>
    </location>
</feature>
<evidence type="ECO:0000256" key="10">
    <source>
        <dbReference type="ARBA" id="ARBA00049551"/>
    </source>
</evidence>
<dbReference type="RefSeq" id="YP_002971028.1">
    <property type="nucleotide sequence ID" value="NC_012842.1"/>
</dbReference>
<organism evidence="12">
    <name type="scientific">Hydrometra greeni</name>
    <dbReference type="NCBI Taxonomy" id="1492928"/>
    <lineage>
        <taxon>Eukaryota</taxon>
        <taxon>Metazoa</taxon>
        <taxon>Ecdysozoa</taxon>
        <taxon>Arthropoda</taxon>
        <taxon>Hexapoda</taxon>
        <taxon>Insecta</taxon>
        <taxon>Pterygota</taxon>
        <taxon>Neoptera</taxon>
        <taxon>Paraneoptera</taxon>
        <taxon>Hemiptera</taxon>
        <taxon>Heteroptera</taxon>
        <taxon>Gerromorpha</taxon>
        <taxon>Gerroidea</taxon>
        <taxon>Hydrometridae</taxon>
        <taxon>Hydrometra</taxon>
    </lineage>
</organism>
<comment type="similarity">
    <text evidence="2">Belongs to the complex I subunit 4L family.</text>
</comment>
<proteinExistence type="inferred from homology"/>
<dbReference type="InterPro" id="IPR039428">
    <property type="entry name" value="NUOK/Mnh_C1-like"/>
</dbReference>
<evidence type="ECO:0000256" key="4">
    <source>
        <dbReference type="ARBA" id="ARBA00022692"/>
    </source>
</evidence>
<feature type="transmembrane region" description="Helical" evidence="11">
    <location>
        <begin position="35"/>
        <end position="53"/>
    </location>
</feature>
<evidence type="ECO:0000256" key="9">
    <source>
        <dbReference type="ARBA" id="ARBA00031586"/>
    </source>
</evidence>
<evidence type="ECO:0000256" key="2">
    <source>
        <dbReference type="ARBA" id="ARBA00010519"/>
    </source>
</evidence>
<dbReference type="CTD" id="4539"/>
<name>C5HIP6_9HEMI</name>
<evidence type="ECO:0000256" key="1">
    <source>
        <dbReference type="ARBA" id="ARBA00004141"/>
    </source>
</evidence>
<protein>
    <recommendedName>
        <fullName evidence="3">NADH-ubiquinone oxidoreductase chain 4L</fullName>
    </recommendedName>
    <alternativeName>
        <fullName evidence="9">NADH dehydrogenase subunit 4L</fullName>
    </alternativeName>
</protein>
<evidence type="ECO:0000256" key="7">
    <source>
        <dbReference type="ARBA" id="ARBA00023027"/>
    </source>
</evidence>
<dbReference type="GeneID" id="7996692"/>
<comment type="catalytic activity">
    <reaction evidence="10">
        <text>a ubiquinone + NADH + 5 H(+)(in) = a ubiquinol + NAD(+) + 4 H(+)(out)</text>
        <dbReference type="Rhea" id="RHEA:29091"/>
        <dbReference type="Rhea" id="RHEA-COMP:9565"/>
        <dbReference type="Rhea" id="RHEA-COMP:9566"/>
        <dbReference type="ChEBI" id="CHEBI:15378"/>
        <dbReference type="ChEBI" id="CHEBI:16389"/>
        <dbReference type="ChEBI" id="CHEBI:17976"/>
        <dbReference type="ChEBI" id="CHEBI:57540"/>
        <dbReference type="ChEBI" id="CHEBI:57945"/>
        <dbReference type="EC" id="7.1.1.2"/>
    </reaction>
</comment>
<comment type="subcellular location">
    <subcellularLocation>
        <location evidence="1">Membrane</location>
        <topology evidence="1">Multi-pass membrane protein</topology>
    </subcellularLocation>
</comment>
<evidence type="ECO:0000256" key="11">
    <source>
        <dbReference type="SAM" id="Phobius"/>
    </source>
</evidence>
<feature type="transmembrane region" description="Helical" evidence="11">
    <location>
        <begin position="59"/>
        <end position="80"/>
    </location>
</feature>
<evidence type="ECO:0000256" key="5">
    <source>
        <dbReference type="ARBA" id="ARBA00022967"/>
    </source>
</evidence>
<evidence type="ECO:0000256" key="8">
    <source>
        <dbReference type="ARBA" id="ARBA00023136"/>
    </source>
</evidence>
<dbReference type="Gene3D" id="1.10.287.3510">
    <property type="match status" value="1"/>
</dbReference>
<keyword evidence="7" id="KW-0520">NAD</keyword>
<evidence type="ECO:0000256" key="6">
    <source>
        <dbReference type="ARBA" id="ARBA00022989"/>
    </source>
</evidence>
<keyword evidence="4 11" id="KW-0812">Transmembrane</keyword>
<accession>C5HIP6</accession>
<geneLocation type="mitochondrion" evidence="12"/>
<sequence>MLNFEIFINFMMISGLFVFISIRKHLLLTLMSLEYMVLVLFFLIYIFILIYGMEINILMVYLTFCICEGVLGLGILISLIRCHGNDMINSYSILLW</sequence>
<gene>
    <name evidence="12" type="primary">ND4L</name>
</gene>
<dbReference type="GO" id="GO:0016020">
    <property type="term" value="C:membrane"/>
    <property type="evidence" value="ECO:0007669"/>
    <property type="project" value="UniProtKB-SubCell"/>
</dbReference>
<dbReference type="GO" id="GO:0008137">
    <property type="term" value="F:NADH dehydrogenase (ubiquinone) activity"/>
    <property type="evidence" value="ECO:0007669"/>
    <property type="project" value="UniProtKB-EC"/>
</dbReference>
<keyword evidence="12" id="KW-0496">Mitochondrion</keyword>
<keyword evidence="6 11" id="KW-1133">Transmembrane helix</keyword>
<evidence type="ECO:0000313" key="12">
    <source>
        <dbReference type="EMBL" id="ACJ69491.1"/>
    </source>
</evidence>
<keyword evidence="8 11" id="KW-0472">Membrane</keyword>
<dbReference type="Pfam" id="PF00420">
    <property type="entry name" value="Oxidored_q2"/>
    <property type="match status" value="1"/>
</dbReference>
<dbReference type="AlphaFoldDB" id="C5HIP6"/>